<reference evidence="3" key="1">
    <citation type="submission" date="2023-05" db="EMBL/GenBank/DDBJ databases">
        <authorList>
            <person name="Huff M."/>
        </authorList>
    </citation>
    <scope>NUCLEOTIDE SEQUENCE</scope>
</reference>
<sequence>MFLQVLSDPERRQTYDQYGEEGLKDMSPPYSNESQSGFNPRNGEGIFAEFFGSSPFGFGLSGAARSMRFSSDRGWPYGGFGMKSNIFRNYSNGNGASMPKKQPPVESKLPYSLEELYTRS</sequence>
<evidence type="ECO:0000313" key="4">
    <source>
        <dbReference type="Proteomes" id="UP000834106"/>
    </source>
</evidence>
<dbReference type="AlphaFoldDB" id="A0AAD1ZU21"/>
<dbReference type="EMBL" id="OU503049">
    <property type="protein sequence ID" value="CAI9775688.1"/>
    <property type="molecule type" value="Genomic_DNA"/>
</dbReference>
<dbReference type="GO" id="GO:0005829">
    <property type="term" value="C:cytosol"/>
    <property type="evidence" value="ECO:0007669"/>
    <property type="project" value="TreeGrafter"/>
</dbReference>
<evidence type="ECO:0000313" key="3">
    <source>
        <dbReference type="EMBL" id="CAI9775688.1"/>
    </source>
</evidence>
<name>A0AAD1ZU21_9LAMI</name>
<dbReference type="PANTHER" id="PTHR24078:SF538">
    <property type="entry name" value="DNAJ HEAT SHOCK FAMILY PROTEIN"/>
    <property type="match status" value="1"/>
</dbReference>
<dbReference type="InterPro" id="IPR051339">
    <property type="entry name" value="DnaJ_subfamily_B"/>
</dbReference>
<feature type="compositionally biased region" description="Polar residues" evidence="2">
    <location>
        <begin position="29"/>
        <end position="39"/>
    </location>
</feature>
<dbReference type="InterPro" id="IPR036869">
    <property type="entry name" value="J_dom_sf"/>
</dbReference>
<dbReference type="GO" id="GO:0051082">
    <property type="term" value="F:unfolded protein binding"/>
    <property type="evidence" value="ECO:0007669"/>
    <property type="project" value="TreeGrafter"/>
</dbReference>
<proteinExistence type="predicted"/>
<protein>
    <submittedName>
        <fullName evidence="3">Uncharacterized protein</fullName>
    </submittedName>
</protein>
<dbReference type="PANTHER" id="PTHR24078">
    <property type="entry name" value="DNAJ HOMOLOG SUBFAMILY C MEMBER"/>
    <property type="match status" value="1"/>
</dbReference>
<accession>A0AAD1ZU21</accession>
<dbReference type="Gene3D" id="1.10.287.110">
    <property type="entry name" value="DnaJ domain"/>
    <property type="match status" value="1"/>
</dbReference>
<keyword evidence="4" id="KW-1185">Reference proteome</keyword>
<dbReference type="Proteomes" id="UP000834106">
    <property type="component" value="Chromosome 14"/>
</dbReference>
<dbReference type="GO" id="GO:0051087">
    <property type="term" value="F:protein-folding chaperone binding"/>
    <property type="evidence" value="ECO:0007669"/>
    <property type="project" value="TreeGrafter"/>
</dbReference>
<evidence type="ECO:0000256" key="1">
    <source>
        <dbReference type="ARBA" id="ARBA00023186"/>
    </source>
</evidence>
<organism evidence="3 4">
    <name type="scientific">Fraxinus pennsylvanica</name>
    <dbReference type="NCBI Taxonomy" id="56036"/>
    <lineage>
        <taxon>Eukaryota</taxon>
        <taxon>Viridiplantae</taxon>
        <taxon>Streptophyta</taxon>
        <taxon>Embryophyta</taxon>
        <taxon>Tracheophyta</taxon>
        <taxon>Spermatophyta</taxon>
        <taxon>Magnoliopsida</taxon>
        <taxon>eudicotyledons</taxon>
        <taxon>Gunneridae</taxon>
        <taxon>Pentapetalae</taxon>
        <taxon>asterids</taxon>
        <taxon>lamiids</taxon>
        <taxon>Lamiales</taxon>
        <taxon>Oleaceae</taxon>
        <taxon>Oleeae</taxon>
        <taxon>Fraxinus</taxon>
    </lineage>
</organism>
<dbReference type="SUPFAM" id="SSF46565">
    <property type="entry name" value="Chaperone J-domain"/>
    <property type="match status" value="1"/>
</dbReference>
<evidence type="ECO:0000256" key="2">
    <source>
        <dbReference type="SAM" id="MobiDB-lite"/>
    </source>
</evidence>
<gene>
    <name evidence="3" type="ORF">FPE_LOCUS23118</name>
</gene>
<feature type="region of interest" description="Disordered" evidence="2">
    <location>
        <begin position="1"/>
        <end position="41"/>
    </location>
</feature>
<keyword evidence="1" id="KW-0143">Chaperone</keyword>